<dbReference type="Proteomes" id="UP000000311">
    <property type="component" value="Unassembled WGS sequence"/>
</dbReference>
<dbReference type="OrthoDB" id="7615957at2759"/>
<evidence type="ECO:0000256" key="1">
    <source>
        <dbReference type="SAM" id="MobiDB-lite"/>
    </source>
</evidence>
<keyword evidence="3" id="KW-1185">Reference proteome</keyword>
<accession>E2AHN7</accession>
<sequence length="446" mass="53628">MTFTGGRGETIIDYVMGDRGAWDRLEVWDEVDSDHHSVTVWLGKRGEGRRDEREKREEWVERVDWSEEAREEYRKKTEEIEIGKGGMNEELEKLMKAIKGAVRVKRRKKNEKGRSGWWDRECKRKNKEAERVLREWRKGNKSRQDYRRKKREYKELCERKRRQKNEEWVKVAKEARTQEQVWKVINKERRRKVEVNKEIGIEEWDMGSVVAFGVEVWRWKEWNKIERLQERYMRWVLGVEGRTPGYMVREEGKKEKMRTKLGRRAMGYEEKLEKGGGENGQENVGKREREVSLEWVRMRREEGREGKEEIEGRDIEMQQQERFERVQKSKWNRWYKDGRVLGIPQYLYEKGKEERMIRVARFRLGSEMREGRYWEEEEGRRCRSCGWEEESWEHVVEVCMREGEEGGRGKILDSGGGRKGGKVDEETAKAEGIKGRGKGGQETYGR</sequence>
<dbReference type="EMBL" id="GL439576">
    <property type="protein sequence ID" value="EFN67046.1"/>
    <property type="molecule type" value="Genomic_DNA"/>
</dbReference>
<dbReference type="InParanoid" id="E2AHN7"/>
<evidence type="ECO:0008006" key="4">
    <source>
        <dbReference type="Google" id="ProtNLM"/>
    </source>
</evidence>
<protein>
    <recommendedName>
        <fullName evidence="4">Endonuclease/exonuclease/phosphatase domain-containing protein</fullName>
    </recommendedName>
</protein>
<feature type="region of interest" description="Disordered" evidence="1">
    <location>
        <begin position="404"/>
        <end position="446"/>
    </location>
</feature>
<proteinExistence type="predicted"/>
<gene>
    <name evidence="2" type="ORF">EAG_02771</name>
</gene>
<name>E2AHN7_CAMFO</name>
<evidence type="ECO:0000313" key="3">
    <source>
        <dbReference type="Proteomes" id="UP000000311"/>
    </source>
</evidence>
<organism evidence="3">
    <name type="scientific">Camponotus floridanus</name>
    <name type="common">Florida carpenter ant</name>
    <dbReference type="NCBI Taxonomy" id="104421"/>
    <lineage>
        <taxon>Eukaryota</taxon>
        <taxon>Metazoa</taxon>
        <taxon>Ecdysozoa</taxon>
        <taxon>Arthropoda</taxon>
        <taxon>Hexapoda</taxon>
        <taxon>Insecta</taxon>
        <taxon>Pterygota</taxon>
        <taxon>Neoptera</taxon>
        <taxon>Endopterygota</taxon>
        <taxon>Hymenoptera</taxon>
        <taxon>Apocrita</taxon>
        <taxon>Aculeata</taxon>
        <taxon>Formicoidea</taxon>
        <taxon>Formicidae</taxon>
        <taxon>Formicinae</taxon>
        <taxon>Camponotus</taxon>
    </lineage>
</organism>
<feature type="compositionally biased region" description="Basic and acidic residues" evidence="1">
    <location>
        <begin position="421"/>
        <end position="434"/>
    </location>
</feature>
<dbReference type="OMA" id="EGRDIEM"/>
<dbReference type="AlphaFoldDB" id="E2AHN7"/>
<evidence type="ECO:0000313" key="2">
    <source>
        <dbReference type="EMBL" id="EFN67046.1"/>
    </source>
</evidence>
<reference evidence="2 3" key="1">
    <citation type="journal article" date="2010" name="Science">
        <title>Genomic comparison of the ants Camponotus floridanus and Harpegnathos saltator.</title>
        <authorList>
            <person name="Bonasio R."/>
            <person name="Zhang G."/>
            <person name="Ye C."/>
            <person name="Mutti N.S."/>
            <person name="Fang X."/>
            <person name="Qin N."/>
            <person name="Donahue G."/>
            <person name="Yang P."/>
            <person name="Li Q."/>
            <person name="Li C."/>
            <person name="Zhang P."/>
            <person name="Huang Z."/>
            <person name="Berger S.L."/>
            <person name="Reinberg D."/>
            <person name="Wang J."/>
            <person name="Liebig J."/>
        </authorList>
    </citation>
    <scope>NUCLEOTIDE SEQUENCE [LARGE SCALE GENOMIC DNA]</scope>
    <source>
        <strain evidence="3">C129</strain>
    </source>
</reference>